<evidence type="ECO:0000313" key="5">
    <source>
        <dbReference type="Proteomes" id="UP000595140"/>
    </source>
</evidence>
<keyword evidence="3" id="KW-0663">Pyridoxal phosphate</keyword>
<dbReference type="AlphaFoldDB" id="A0A484N4P9"/>
<dbReference type="GO" id="GO:0019148">
    <property type="term" value="F:D-cysteine desulfhydrase activity"/>
    <property type="evidence" value="ECO:0007669"/>
    <property type="project" value="TreeGrafter"/>
</dbReference>
<dbReference type="FunFam" id="3.40.50.1100:FF:000081">
    <property type="entry name" value="D-cysteine desulfhydrase 2 mitochondrial"/>
    <property type="match status" value="1"/>
</dbReference>
<dbReference type="Gene3D" id="3.40.50.1100">
    <property type="match status" value="1"/>
</dbReference>
<dbReference type="PANTHER" id="PTHR43780">
    <property type="entry name" value="1-AMINOCYCLOPROPANE-1-CARBOXYLATE DEAMINASE-RELATED"/>
    <property type="match status" value="1"/>
</dbReference>
<reference evidence="4 5" key="1">
    <citation type="submission" date="2018-04" db="EMBL/GenBank/DDBJ databases">
        <authorList>
            <person name="Vogel A."/>
        </authorList>
    </citation>
    <scope>NUCLEOTIDE SEQUENCE [LARGE SCALE GENOMIC DNA]</scope>
</reference>
<dbReference type="EMBL" id="OOIL02005600">
    <property type="protein sequence ID" value="VFQ95607.1"/>
    <property type="molecule type" value="Genomic_DNA"/>
</dbReference>
<evidence type="ECO:0008006" key="6">
    <source>
        <dbReference type="Google" id="ProtNLM"/>
    </source>
</evidence>
<comment type="similarity">
    <text evidence="2">Belongs to the ACC deaminase/D-cysteine desulfhydrase family.</text>
</comment>
<organism evidence="4 5">
    <name type="scientific">Cuscuta campestris</name>
    <dbReference type="NCBI Taxonomy" id="132261"/>
    <lineage>
        <taxon>Eukaryota</taxon>
        <taxon>Viridiplantae</taxon>
        <taxon>Streptophyta</taxon>
        <taxon>Embryophyta</taxon>
        <taxon>Tracheophyta</taxon>
        <taxon>Spermatophyta</taxon>
        <taxon>Magnoliopsida</taxon>
        <taxon>eudicotyledons</taxon>
        <taxon>Gunneridae</taxon>
        <taxon>Pentapetalae</taxon>
        <taxon>asterids</taxon>
        <taxon>lamiids</taxon>
        <taxon>Solanales</taxon>
        <taxon>Convolvulaceae</taxon>
        <taxon>Cuscuteae</taxon>
        <taxon>Cuscuta</taxon>
        <taxon>Cuscuta subgen. Grammica</taxon>
        <taxon>Cuscuta sect. Cleistogrammica</taxon>
    </lineage>
</organism>
<sequence length="283" mass="31714">MGLRSHLLLRGEQPETLTGYCLISTMYGNVTYVPRSLYAKREEMLTTHANEVAGINGSIVSLNQLVKTSFYEKRLDEQLLEVAANNRARSEKKVIIINEGAGDAVGLLGAIRLVKHLSQEHLFGRNQPLKIILDAGTGTTAIGLGLGAFCMGLPWEIHAVMLADTIEGYREKEKSLVSEFHESFNVLNLDQLLSKRVRIVRWVKRIFPRKFGNVLKGEVERCQRIAQETGILVDPIYTLAAWEMAMQFGGDESAKAVMLHTGGTLNMFGLAQRYRPYFQMVKE</sequence>
<dbReference type="PANTHER" id="PTHR43780:SF7">
    <property type="entry name" value="D-CYSTEINE DESULFHYDRASE 2, MITOCHONDRIAL"/>
    <property type="match status" value="1"/>
</dbReference>
<dbReference type="SUPFAM" id="SSF53686">
    <property type="entry name" value="Tryptophan synthase beta subunit-like PLP-dependent enzymes"/>
    <property type="match status" value="1"/>
</dbReference>
<dbReference type="InterPro" id="IPR027278">
    <property type="entry name" value="ACCD_DCysDesulf"/>
</dbReference>
<proteinExistence type="inferred from homology"/>
<evidence type="ECO:0000256" key="2">
    <source>
        <dbReference type="ARBA" id="ARBA00008639"/>
    </source>
</evidence>
<keyword evidence="5" id="KW-1185">Reference proteome</keyword>
<evidence type="ECO:0000256" key="3">
    <source>
        <dbReference type="ARBA" id="ARBA00022898"/>
    </source>
</evidence>
<protein>
    <recommendedName>
        <fullName evidence="6">Tryptophan synthase beta chain-like PALP domain-containing protein</fullName>
    </recommendedName>
</protein>
<dbReference type="Proteomes" id="UP000595140">
    <property type="component" value="Unassembled WGS sequence"/>
</dbReference>
<gene>
    <name evidence="4" type="ORF">CCAM_LOCUS37383</name>
</gene>
<name>A0A484N4P9_9ASTE</name>
<dbReference type="OrthoDB" id="10266364at2759"/>
<evidence type="ECO:0000313" key="4">
    <source>
        <dbReference type="EMBL" id="VFQ95607.1"/>
    </source>
</evidence>
<evidence type="ECO:0000256" key="1">
    <source>
        <dbReference type="ARBA" id="ARBA00001933"/>
    </source>
</evidence>
<dbReference type="InterPro" id="IPR036052">
    <property type="entry name" value="TrpB-like_PALP_sf"/>
</dbReference>
<accession>A0A484N4P9</accession>
<comment type="cofactor">
    <cofactor evidence="1">
        <name>pyridoxal 5'-phosphate</name>
        <dbReference type="ChEBI" id="CHEBI:597326"/>
    </cofactor>
</comment>